<sequence length="322" mass="32204">MSDDDQCPGGIRLRRMLTRALVFTGTTVAGTSVAWLLGAGIAAADSSTQPDGPDGPDCPSRVSAAQERVGSEHSRVAGADRNRDAAMLGLADLDSATTLTSESTAVPVSGTCVGIAAVTGAVRDTLHSADSVLTPVRQAADEVLPGKDGDDLLSETVEQGLDALERPLRPLGPGTSAPHSDVGKPPAVPTGGDGGGSEVDATLPSRSPEDGLSADLSSAPAAHAAARESRAILHSVSTRQGPDSRAPAAPQKTEPAPFPPRHAVVPGVAGGGSATDGHSNSSFGVGRQDDLRIPAPFAGIAPGYGMHAPTSGARPQPGVTPD</sequence>
<keyword evidence="2" id="KW-0812">Transmembrane</keyword>
<reference evidence="3" key="1">
    <citation type="submission" date="2023-07" db="EMBL/GenBank/DDBJ databases">
        <title>Sequencing the genomes of 1000 actinobacteria strains.</title>
        <authorList>
            <person name="Klenk H.-P."/>
        </authorList>
    </citation>
    <scope>NUCLEOTIDE SEQUENCE</scope>
    <source>
        <strain evidence="3">DSM 45977</strain>
    </source>
</reference>
<evidence type="ECO:0000313" key="3">
    <source>
        <dbReference type="EMBL" id="MDR7302050.1"/>
    </source>
</evidence>
<dbReference type="Proteomes" id="UP001180845">
    <property type="component" value="Unassembled WGS sequence"/>
</dbReference>
<keyword evidence="2" id="KW-0472">Membrane</keyword>
<feature type="transmembrane region" description="Helical" evidence="2">
    <location>
        <begin position="20"/>
        <end position="44"/>
    </location>
</feature>
<dbReference type="RefSeq" id="WP_310273232.1">
    <property type="nucleotide sequence ID" value="NZ_JAVDXW010000001.1"/>
</dbReference>
<organism evidence="3 4">
    <name type="scientific">Haloactinomyces albus</name>
    <dbReference type="NCBI Taxonomy" id="1352928"/>
    <lineage>
        <taxon>Bacteria</taxon>
        <taxon>Bacillati</taxon>
        <taxon>Actinomycetota</taxon>
        <taxon>Actinomycetes</taxon>
        <taxon>Actinopolysporales</taxon>
        <taxon>Actinopolysporaceae</taxon>
        <taxon>Haloactinomyces</taxon>
    </lineage>
</organism>
<dbReference type="EMBL" id="JAVDXW010000001">
    <property type="protein sequence ID" value="MDR7302050.1"/>
    <property type="molecule type" value="Genomic_DNA"/>
</dbReference>
<protein>
    <submittedName>
        <fullName evidence="3">Uncharacterized protein</fullName>
    </submittedName>
</protein>
<name>A0AAE4CL96_9ACTN</name>
<keyword evidence="2" id="KW-1133">Transmembrane helix</keyword>
<proteinExistence type="predicted"/>
<feature type="compositionally biased region" description="Low complexity" evidence="1">
    <location>
        <begin position="213"/>
        <end position="224"/>
    </location>
</feature>
<evidence type="ECO:0000313" key="4">
    <source>
        <dbReference type="Proteomes" id="UP001180845"/>
    </source>
</evidence>
<keyword evidence="4" id="KW-1185">Reference proteome</keyword>
<gene>
    <name evidence="3" type="ORF">JOF55_002231</name>
</gene>
<accession>A0AAE4CL96</accession>
<dbReference type="AlphaFoldDB" id="A0AAE4CL96"/>
<evidence type="ECO:0000256" key="2">
    <source>
        <dbReference type="SAM" id="Phobius"/>
    </source>
</evidence>
<evidence type="ECO:0000256" key="1">
    <source>
        <dbReference type="SAM" id="MobiDB-lite"/>
    </source>
</evidence>
<comment type="caution">
    <text evidence="3">The sequence shown here is derived from an EMBL/GenBank/DDBJ whole genome shotgun (WGS) entry which is preliminary data.</text>
</comment>
<feature type="region of interest" description="Disordered" evidence="1">
    <location>
        <begin position="166"/>
        <end position="322"/>
    </location>
</feature>